<name>T0XSZ7_9ZZZZ</name>
<reference evidence="10" key="1">
    <citation type="submission" date="2013-08" db="EMBL/GenBank/DDBJ databases">
        <authorList>
            <person name="Mendez C."/>
            <person name="Richter M."/>
            <person name="Ferrer M."/>
            <person name="Sanchez J."/>
        </authorList>
    </citation>
    <scope>NUCLEOTIDE SEQUENCE</scope>
</reference>
<feature type="transmembrane region" description="Helical" evidence="9">
    <location>
        <begin position="6"/>
        <end position="33"/>
    </location>
</feature>
<evidence type="ECO:0000313" key="10">
    <source>
        <dbReference type="EMBL" id="EQD25956.1"/>
    </source>
</evidence>
<dbReference type="AlphaFoldDB" id="T0XSZ7"/>
<evidence type="ECO:0000256" key="8">
    <source>
        <dbReference type="ARBA" id="ARBA00023136"/>
    </source>
</evidence>
<dbReference type="EMBL" id="AUZX01016323">
    <property type="protein sequence ID" value="EQD25956.1"/>
    <property type="molecule type" value="Genomic_DNA"/>
</dbReference>
<keyword evidence="2" id="KW-1003">Cell membrane</keyword>
<evidence type="ECO:0000256" key="2">
    <source>
        <dbReference type="ARBA" id="ARBA00022475"/>
    </source>
</evidence>
<keyword evidence="3" id="KW-0633">Potassium transport</keyword>
<keyword evidence="1" id="KW-0813">Transport</keyword>
<dbReference type="PANTHER" id="PTHR30607">
    <property type="entry name" value="POTASSIUM-TRANSPORTING ATPASE A CHAIN"/>
    <property type="match status" value="1"/>
</dbReference>
<keyword evidence="6 9" id="KW-1133">Transmembrane helix</keyword>
<dbReference type="PANTHER" id="PTHR30607:SF2">
    <property type="entry name" value="POTASSIUM-TRANSPORTING ATPASE POTASSIUM-BINDING SUBUNIT"/>
    <property type="match status" value="1"/>
</dbReference>
<evidence type="ECO:0000256" key="7">
    <source>
        <dbReference type="ARBA" id="ARBA00023065"/>
    </source>
</evidence>
<protein>
    <submittedName>
        <fullName evidence="10">ATPase, K+ transporting, A subunit</fullName>
    </submittedName>
</protein>
<keyword evidence="7" id="KW-0406">Ion transport</keyword>
<evidence type="ECO:0000256" key="9">
    <source>
        <dbReference type="SAM" id="Phobius"/>
    </source>
</evidence>
<evidence type="ECO:0000256" key="3">
    <source>
        <dbReference type="ARBA" id="ARBA00022538"/>
    </source>
</evidence>
<reference evidence="10" key="2">
    <citation type="journal article" date="2014" name="ISME J.">
        <title>Microbial stratification in low pH oxic and suboxic macroscopic growths along an acid mine drainage.</title>
        <authorList>
            <person name="Mendez-Garcia C."/>
            <person name="Mesa V."/>
            <person name="Sprenger R.R."/>
            <person name="Richter M."/>
            <person name="Diez M.S."/>
            <person name="Solano J."/>
            <person name="Bargiela R."/>
            <person name="Golyshina O.V."/>
            <person name="Manteca A."/>
            <person name="Ramos J.L."/>
            <person name="Gallego J.R."/>
            <person name="Llorente I."/>
            <person name="Martins Dos Santos V.A."/>
            <person name="Jensen O.N."/>
            <person name="Pelaez A.I."/>
            <person name="Sanchez J."/>
            <person name="Ferrer M."/>
        </authorList>
    </citation>
    <scope>NUCLEOTIDE SEQUENCE</scope>
</reference>
<accession>T0XSZ7</accession>
<gene>
    <name evidence="10" type="ORF">B1A_22074</name>
</gene>
<evidence type="ECO:0000256" key="4">
    <source>
        <dbReference type="ARBA" id="ARBA00022692"/>
    </source>
</evidence>
<feature type="non-terminal residue" evidence="10">
    <location>
        <position position="48"/>
    </location>
</feature>
<comment type="caution">
    <text evidence="10">The sequence shown here is derived from an EMBL/GenBank/DDBJ whole genome shotgun (WGS) entry which is preliminary data.</text>
</comment>
<organism evidence="10">
    <name type="scientific">mine drainage metagenome</name>
    <dbReference type="NCBI Taxonomy" id="410659"/>
    <lineage>
        <taxon>unclassified sequences</taxon>
        <taxon>metagenomes</taxon>
        <taxon>ecological metagenomes</taxon>
    </lineage>
</organism>
<dbReference type="Pfam" id="PF03814">
    <property type="entry name" value="KdpA"/>
    <property type="match status" value="1"/>
</dbReference>
<dbReference type="GO" id="GO:0008556">
    <property type="term" value="F:P-type potassium transmembrane transporter activity"/>
    <property type="evidence" value="ECO:0007669"/>
    <property type="project" value="InterPro"/>
</dbReference>
<keyword evidence="8 9" id="KW-0472">Membrane</keyword>
<evidence type="ECO:0000256" key="5">
    <source>
        <dbReference type="ARBA" id="ARBA00022958"/>
    </source>
</evidence>
<keyword evidence="4 9" id="KW-0812">Transmembrane</keyword>
<evidence type="ECO:0000256" key="1">
    <source>
        <dbReference type="ARBA" id="ARBA00022448"/>
    </source>
</evidence>
<keyword evidence="5" id="KW-0630">Potassium</keyword>
<dbReference type="InterPro" id="IPR004623">
    <property type="entry name" value="KdpA"/>
</dbReference>
<dbReference type="GO" id="GO:0005886">
    <property type="term" value="C:plasma membrane"/>
    <property type="evidence" value="ECO:0007669"/>
    <property type="project" value="TreeGrafter"/>
</dbReference>
<evidence type="ECO:0000256" key="6">
    <source>
        <dbReference type="ARBA" id="ARBA00022989"/>
    </source>
</evidence>
<proteinExistence type="predicted"/>
<sequence>MQLGEVIYGGVGSGLYGMLAFAVVAVFIAGLMVGRTPEYLGKKIEAYE</sequence>